<feature type="DNA-binding region" description="Fork-head" evidence="3">
    <location>
        <begin position="38"/>
        <end position="129"/>
    </location>
</feature>
<feature type="compositionally biased region" description="Polar residues" evidence="4">
    <location>
        <begin position="145"/>
        <end position="155"/>
    </location>
</feature>
<gene>
    <name evidence="7" type="ORF">GPM918_LOCUS21607</name>
    <name evidence="6" type="ORF">OVA965_LOCUS9800</name>
    <name evidence="9" type="ORF">SRO942_LOCUS21605</name>
    <name evidence="8" type="ORF">TMI583_LOCUS9796</name>
</gene>
<dbReference type="InterPro" id="IPR036388">
    <property type="entry name" value="WH-like_DNA-bd_sf"/>
</dbReference>
<evidence type="ECO:0000256" key="1">
    <source>
        <dbReference type="ARBA" id="ARBA00023125"/>
    </source>
</evidence>
<keyword evidence="2 3" id="KW-0539">Nucleus</keyword>
<evidence type="ECO:0000313" key="10">
    <source>
        <dbReference type="Proteomes" id="UP000663829"/>
    </source>
</evidence>
<dbReference type="EMBL" id="CAJNOK010003525">
    <property type="protein sequence ID" value="CAF0904548.1"/>
    <property type="molecule type" value="Genomic_DNA"/>
</dbReference>
<comment type="subcellular location">
    <subcellularLocation>
        <location evidence="3">Nucleus</location>
    </subcellularLocation>
</comment>
<evidence type="ECO:0000259" key="5">
    <source>
        <dbReference type="PROSITE" id="PS50039"/>
    </source>
</evidence>
<dbReference type="Proteomes" id="UP000681722">
    <property type="component" value="Unassembled WGS sequence"/>
</dbReference>
<dbReference type="GO" id="GO:0005634">
    <property type="term" value="C:nucleus"/>
    <property type="evidence" value="ECO:0007669"/>
    <property type="project" value="UniProtKB-SubCell"/>
</dbReference>
<proteinExistence type="predicted"/>
<organism evidence="7 10">
    <name type="scientific">Didymodactylos carnosus</name>
    <dbReference type="NCBI Taxonomy" id="1234261"/>
    <lineage>
        <taxon>Eukaryota</taxon>
        <taxon>Metazoa</taxon>
        <taxon>Spiralia</taxon>
        <taxon>Gnathifera</taxon>
        <taxon>Rotifera</taxon>
        <taxon>Eurotatoria</taxon>
        <taxon>Bdelloidea</taxon>
        <taxon>Philodinida</taxon>
        <taxon>Philodinidae</taxon>
        <taxon>Didymodactylos</taxon>
    </lineage>
</organism>
<dbReference type="PANTHER" id="PTHR11829">
    <property type="entry name" value="FORKHEAD BOX PROTEIN"/>
    <property type="match status" value="1"/>
</dbReference>
<evidence type="ECO:0000313" key="8">
    <source>
        <dbReference type="EMBL" id="CAF3684698.1"/>
    </source>
</evidence>
<accession>A0A814TH57</accession>
<dbReference type="Proteomes" id="UP000682733">
    <property type="component" value="Unassembled WGS sequence"/>
</dbReference>
<dbReference type="Pfam" id="PF00250">
    <property type="entry name" value="Forkhead"/>
    <property type="match status" value="2"/>
</dbReference>
<dbReference type="GO" id="GO:0009653">
    <property type="term" value="P:anatomical structure morphogenesis"/>
    <property type="evidence" value="ECO:0007669"/>
    <property type="project" value="TreeGrafter"/>
</dbReference>
<protein>
    <recommendedName>
        <fullName evidence="5">Fork-head domain-containing protein</fullName>
    </recommendedName>
</protein>
<evidence type="ECO:0000313" key="7">
    <source>
        <dbReference type="EMBL" id="CAF1159583.1"/>
    </source>
</evidence>
<name>A0A814TH57_9BILA</name>
<evidence type="ECO:0000256" key="2">
    <source>
        <dbReference type="ARBA" id="ARBA00023242"/>
    </source>
</evidence>
<evidence type="ECO:0000313" key="6">
    <source>
        <dbReference type="EMBL" id="CAF0904548.1"/>
    </source>
</evidence>
<dbReference type="EMBL" id="CAJOBC010007158">
    <property type="protein sequence ID" value="CAF3923099.1"/>
    <property type="molecule type" value="Genomic_DNA"/>
</dbReference>
<reference evidence="7" key="1">
    <citation type="submission" date="2021-02" db="EMBL/GenBank/DDBJ databases">
        <authorList>
            <person name="Nowell W R."/>
        </authorList>
    </citation>
    <scope>NUCLEOTIDE SEQUENCE</scope>
</reference>
<dbReference type="PANTHER" id="PTHR11829:SF142">
    <property type="entry name" value="FORK-HEAD DOMAIN-CONTAINING PROTEIN"/>
    <property type="match status" value="1"/>
</dbReference>
<comment type="caution">
    <text evidence="7">The sequence shown here is derived from an EMBL/GenBank/DDBJ whole genome shotgun (WGS) entry which is preliminary data.</text>
</comment>
<dbReference type="InterPro" id="IPR001766">
    <property type="entry name" value="Fork_head_dom"/>
</dbReference>
<dbReference type="PROSITE" id="PS50039">
    <property type="entry name" value="FORK_HEAD_3"/>
    <property type="match status" value="2"/>
</dbReference>
<evidence type="ECO:0000256" key="3">
    <source>
        <dbReference type="PROSITE-ProRule" id="PRU00089"/>
    </source>
</evidence>
<dbReference type="GO" id="GO:0000978">
    <property type="term" value="F:RNA polymerase II cis-regulatory region sequence-specific DNA binding"/>
    <property type="evidence" value="ECO:0007669"/>
    <property type="project" value="TreeGrafter"/>
</dbReference>
<sequence>MAAFFIPNATVNELKKMQSASEELFDEEKQEETLTIKRPKQSYLEIIAEAILQSPNQMLQVGDLYDYFQNKYQYFGNDVNKSWRNSVRHNLSINRCFVKAGKNSKGFFWRVHPLAIHDFENGVFRQRRFKEKLRQAQQQDEEETASSYSPGTSVYDNDDSNDHLSSPSPDLPTLFNIFSNSNPSSLSSSPMQSQQFNPYFPFNDSNLPYMNLFPFPFSSQPPLPPPPPPSSLVSGSSLEPPQHFPYFSMQPSMPYLPFNMIDPALLTNYFQPQRDEDDYSRESQCETQDKTSFDKVDEEDDSTRESDSKTNMSRKPNQSYLEIIAEAILQAPNRMMQLYEIYAYFQKKSSYFAENVNKSWKNSVRHNLSLNDCFMKASRGYNGKGHYWRIHPLAESDFEQGQFKRRRQRHQIRQWQHQQLFQRQQQQARISTPMEAPYYSQMLHLNFQSSPMLTSTPPPYNISMSPSQYPTNMFHYPLPSPINEPNPAQSSPSPPFPIPSISPSYYCHYRPINSSLNDSGISIPSSPAPSPCPSYFSTTHPYYSLNVFPDSSYEQSEEYSRYNTNENTKTFE</sequence>
<dbReference type="InterPro" id="IPR030456">
    <property type="entry name" value="TF_fork_head_CS_2"/>
</dbReference>
<evidence type="ECO:0000256" key="4">
    <source>
        <dbReference type="SAM" id="MobiDB-lite"/>
    </source>
</evidence>
<dbReference type="PRINTS" id="PR00053">
    <property type="entry name" value="FORKHEAD"/>
</dbReference>
<keyword evidence="1 3" id="KW-0238">DNA-binding</keyword>
<feature type="region of interest" description="Disordered" evidence="4">
    <location>
        <begin position="131"/>
        <end position="166"/>
    </location>
</feature>
<dbReference type="GO" id="GO:0000981">
    <property type="term" value="F:DNA-binding transcription factor activity, RNA polymerase II-specific"/>
    <property type="evidence" value="ECO:0007669"/>
    <property type="project" value="TreeGrafter"/>
</dbReference>
<dbReference type="SUPFAM" id="SSF46785">
    <property type="entry name" value="Winged helix' DNA-binding domain"/>
    <property type="match status" value="2"/>
</dbReference>
<keyword evidence="10" id="KW-1185">Reference proteome</keyword>
<dbReference type="Proteomes" id="UP000663829">
    <property type="component" value="Unassembled WGS sequence"/>
</dbReference>
<dbReference type="PROSITE" id="PS00658">
    <property type="entry name" value="FORK_HEAD_2"/>
    <property type="match status" value="2"/>
</dbReference>
<dbReference type="InterPro" id="IPR036390">
    <property type="entry name" value="WH_DNA-bd_sf"/>
</dbReference>
<dbReference type="AlphaFoldDB" id="A0A814TH57"/>
<dbReference type="EMBL" id="CAJNOQ010007157">
    <property type="protein sequence ID" value="CAF1159583.1"/>
    <property type="molecule type" value="Genomic_DNA"/>
</dbReference>
<dbReference type="SMART" id="SM00339">
    <property type="entry name" value="FH"/>
    <property type="match status" value="2"/>
</dbReference>
<feature type="domain" description="Fork-head" evidence="5">
    <location>
        <begin position="38"/>
        <end position="129"/>
    </location>
</feature>
<dbReference type="Proteomes" id="UP000677228">
    <property type="component" value="Unassembled WGS sequence"/>
</dbReference>
<feature type="compositionally biased region" description="Basic and acidic residues" evidence="4">
    <location>
        <begin position="280"/>
        <end position="295"/>
    </location>
</feature>
<dbReference type="Gene3D" id="1.10.10.10">
    <property type="entry name" value="Winged helix-like DNA-binding domain superfamily/Winged helix DNA-binding domain"/>
    <property type="match status" value="2"/>
</dbReference>
<dbReference type="InterPro" id="IPR050211">
    <property type="entry name" value="FOX_domain-containing"/>
</dbReference>
<feature type="DNA-binding region" description="Fork-head" evidence="3">
    <location>
        <begin position="315"/>
        <end position="408"/>
    </location>
</feature>
<feature type="domain" description="Fork-head" evidence="5">
    <location>
        <begin position="315"/>
        <end position="408"/>
    </location>
</feature>
<dbReference type="EMBL" id="CAJOBA010003526">
    <property type="protein sequence ID" value="CAF3684698.1"/>
    <property type="molecule type" value="Genomic_DNA"/>
</dbReference>
<evidence type="ECO:0000313" key="9">
    <source>
        <dbReference type="EMBL" id="CAF3923099.1"/>
    </source>
</evidence>
<dbReference type="OrthoDB" id="5954824at2759"/>
<feature type="region of interest" description="Disordered" evidence="4">
    <location>
        <begin position="274"/>
        <end position="314"/>
    </location>
</feature>
<dbReference type="GO" id="GO:0030154">
    <property type="term" value="P:cell differentiation"/>
    <property type="evidence" value="ECO:0007669"/>
    <property type="project" value="TreeGrafter"/>
</dbReference>